<dbReference type="AlphaFoldDB" id="A0A545V1Y9"/>
<dbReference type="EMBL" id="SPUK01000007">
    <property type="protein sequence ID" value="TQV95738.1"/>
    <property type="molecule type" value="Genomic_DNA"/>
</dbReference>
<feature type="signal peptide" evidence="1">
    <location>
        <begin position="1"/>
        <end position="25"/>
    </location>
</feature>
<name>A0A545V1Y9_9HYPO</name>
<keyword evidence="3" id="KW-1185">Reference proteome</keyword>
<feature type="chain" id="PRO_5021879976" description="Secreted protein" evidence="1">
    <location>
        <begin position="26"/>
        <end position="219"/>
    </location>
</feature>
<evidence type="ECO:0000313" key="3">
    <source>
        <dbReference type="Proteomes" id="UP000315783"/>
    </source>
</evidence>
<organism evidence="2 3">
    <name type="scientific">Cordyceps javanica</name>
    <dbReference type="NCBI Taxonomy" id="43265"/>
    <lineage>
        <taxon>Eukaryota</taxon>
        <taxon>Fungi</taxon>
        <taxon>Dikarya</taxon>
        <taxon>Ascomycota</taxon>
        <taxon>Pezizomycotina</taxon>
        <taxon>Sordariomycetes</taxon>
        <taxon>Hypocreomycetidae</taxon>
        <taxon>Hypocreales</taxon>
        <taxon>Cordycipitaceae</taxon>
        <taxon>Cordyceps</taxon>
    </lineage>
</organism>
<sequence>MAGLPLLEWTVGLFFCCQLQSPGNSTNMSSHEAASAETEMTRQSLPLVTFKYWYGLLATHIQHLCVFPTPPMPRFNRAPRRTPQLHTNITYMGKTACMALLPLVKMIMCSIADPVTLWVSCGPCLLTRKRGRKQCSMLGAGMRFVPQLHRNFSFSFFLIDLSRLALRITPLDMLCKGHIEAGFCSRILPNADNGSVSKQSARLVMAATHPLAGYTACSS</sequence>
<protein>
    <recommendedName>
        <fullName evidence="4">Secreted protein</fullName>
    </recommendedName>
</protein>
<evidence type="ECO:0008006" key="4">
    <source>
        <dbReference type="Google" id="ProtNLM"/>
    </source>
</evidence>
<gene>
    <name evidence="2" type="ORF">IF1G_05567</name>
</gene>
<comment type="caution">
    <text evidence="2">The sequence shown here is derived from an EMBL/GenBank/DDBJ whole genome shotgun (WGS) entry which is preliminary data.</text>
</comment>
<keyword evidence="1" id="KW-0732">Signal</keyword>
<evidence type="ECO:0000256" key="1">
    <source>
        <dbReference type="SAM" id="SignalP"/>
    </source>
</evidence>
<accession>A0A545V1Y9</accession>
<evidence type="ECO:0000313" key="2">
    <source>
        <dbReference type="EMBL" id="TQV95738.1"/>
    </source>
</evidence>
<reference evidence="2 3" key="1">
    <citation type="journal article" date="2019" name="Appl. Microbiol. Biotechnol.">
        <title>Genome sequence of Isaria javanica and comparative genome analysis insights into family S53 peptidase evolution in fungal entomopathogens.</title>
        <authorList>
            <person name="Lin R."/>
            <person name="Zhang X."/>
            <person name="Xin B."/>
            <person name="Zou M."/>
            <person name="Gao Y."/>
            <person name="Qin F."/>
            <person name="Hu Q."/>
            <person name="Xie B."/>
            <person name="Cheng X."/>
        </authorList>
    </citation>
    <scope>NUCLEOTIDE SEQUENCE [LARGE SCALE GENOMIC DNA]</scope>
    <source>
        <strain evidence="2 3">IJ1G</strain>
    </source>
</reference>
<proteinExistence type="predicted"/>
<dbReference type="Proteomes" id="UP000315783">
    <property type="component" value="Unassembled WGS sequence"/>
</dbReference>